<evidence type="ECO:0000256" key="8">
    <source>
        <dbReference type="ARBA" id="ARBA00023268"/>
    </source>
</evidence>
<sequence length="769" mass="82401">MDQSPTQISELEEAALFYHRYPRPGKLEIQATKPLGNQRDLALAYSPGVAAPCRAIADNPDLAADFTSRGNLVAVVSNGTAVLGLGSIGPLASKPVMEGKAVLFKKFAGIDVFDIEIDAKEVDRMVDVISALEPTFGGINLEDIKAPECFQVEARLREKMNIPVFHDDQHGTAIIVAAAVRNAMEFTGKDISKVKIVASGAGAAALACLNLLVSLGASLENIWVTDLAGVVYEGRAELMDEWKSKFVRKTDKRKLGEVIDGADIFLGVSAGGVLKPDMVARMADRPLILALANPNPEIMPEQVAEVRDDAMMCTGRSDYPNQVNNVLCFPHIFRGALDVGATTINEEMKLAAATAIAELAKEEPSEAAAQAYGGNTPVFGPTYLIPSPFDQRLILRIAPAVAKAAMESGVARRPIEDFEAYLDQLNRFVFRSGLIMKPVFAAAKLDAKRVIYADGEDERVLRAAQVLIEDGTAKPILIGRPSVLATRCERFGLHIRPGADFDFINPEDDPRYRDYVDELLCCVGRKGVTPEGARRLVRGNTTAIGALAVRRGDADALICGLDGRFDRHRMMIEQVIGRAAGVRALSTMSLLINASGAYFLTDTYVTDNPTAEEVAEMTLLAAGQIARFGITPKVALLSSSNFGSRNCDSSKKMRAAVDLLWNVAPDLEVDGEMHGDAALSEELRARVVSDSKLEGAANLLVFPSLEAANIALNLLKVMTDALHVGPILLGGARPAHILTPSVTSRGVVNMSAFAAVEAQAIGNAEQAAE</sequence>
<dbReference type="SMART" id="SM00919">
    <property type="entry name" value="Malic_M"/>
    <property type="match status" value="1"/>
</dbReference>
<dbReference type="CDD" id="cd05311">
    <property type="entry name" value="NAD_bind_2_malic_enz"/>
    <property type="match status" value="1"/>
</dbReference>
<dbReference type="FunFam" id="3.40.50.720:FF:000095">
    <property type="entry name" value="NADP-dependent malic enzyme"/>
    <property type="match status" value="1"/>
</dbReference>
<dbReference type="Gene3D" id="3.40.50.720">
    <property type="entry name" value="NAD(P)-binding Rossmann-like Domain"/>
    <property type="match status" value="1"/>
</dbReference>
<dbReference type="InterPro" id="IPR012302">
    <property type="entry name" value="Malic_NAD-bd"/>
</dbReference>
<comment type="caution">
    <text evidence="14">The sequence shown here is derived from an EMBL/GenBank/DDBJ whole genome shotgun (WGS) entry which is preliminary data.</text>
</comment>
<feature type="binding site" evidence="11">
    <location>
        <position position="168"/>
    </location>
    <ligand>
        <name>a divalent metal cation</name>
        <dbReference type="ChEBI" id="CHEBI:60240"/>
    </ligand>
</feature>
<feature type="domain" description="Malic enzyme NAD-binding" evidence="12">
    <location>
        <begin position="169"/>
        <end position="406"/>
    </location>
</feature>
<comment type="cofactor">
    <cofactor evidence="1">
        <name>Mn(2+)</name>
        <dbReference type="ChEBI" id="CHEBI:29035"/>
    </cofactor>
</comment>
<evidence type="ECO:0000259" key="12">
    <source>
        <dbReference type="SMART" id="SM00919"/>
    </source>
</evidence>
<dbReference type="EMBL" id="QAYG01000001">
    <property type="protein sequence ID" value="PTW62218.1"/>
    <property type="molecule type" value="Genomic_DNA"/>
</dbReference>
<keyword evidence="15" id="KW-1185">Reference proteome</keyword>
<comment type="similarity">
    <text evidence="3">In the N-terminal section; belongs to the malic enzymes family.</text>
</comment>
<dbReference type="InterPro" id="IPR051674">
    <property type="entry name" value="Malate_Decarboxylase"/>
</dbReference>
<dbReference type="PIRSF" id="PIRSF036684">
    <property type="entry name" value="ME_PTA"/>
    <property type="match status" value="1"/>
</dbReference>
<proteinExistence type="inferred from homology"/>
<dbReference type="AlphaFoldDB" id="A0A2T5VEP8"/>
<accession>A0A2T5VEP8</accession>
<dbReference type="Proteomes" id="UP000244081">
    <property type="component" value="Unassembled WGS sequence"/>
</dbReference>
<comment type="subunit">
    <text evidence="5">Homooctamer.</text>
</comment>
<feature type="domain" description="Malic enzyme N-terminal" evidence="13">
    <location>
        <begin position="24"/>
        <end position="157"/>
    </location>
</feature>
<dbReference type="SUPFAM" id="SSF51735">
    <property type="entry name" value="NAD(P)-binding Rossmann-fold domains"/>
    <property type="match status" value="1"/>
</dbReference>
<dbReference type="GO" id="GO:0046872">
    <property type="term" value="F:metal ion binding"/>
    <property type="evidence" value="ECO:0007669"/>
    <property type="project" value="UniProtKB-KW"/>
</dbReference>
<evidence type="ECO:0000256" key="7">
    <source>
        <dbReference type="ARBA" id="ARBA00023002"/>
    </source>
</evidence>
<evidence type="ECO:0000256" key="10">
    <source>
        <dbReference type="PIRSR" id="PIRSR036684-2"/>
    </source>
</evidence>
<dbReference type="GO" id="GO:0004470">
    <property type="term" value="F:malic enzyme activity"/>
    <property type="evidence" value="ECO:0007669"/>
    <property type="project" value="InterPro"/>
</dbReference>
<dbReference type="GO" id="GO:0051287">
    <property type="term" value="F:NAD binding"/>
    <property type="evidence" value="ECO:0007669"/>
    <property type="project" value="InterPro"/>
</dbReference>
<keyword evidence="6 10" id="KW-0479">Metal-binding</keyword>
<evidence type="ECO:0000313" key="15">
    <source>
        <dbReference type="Proteomes" id="UP000244081"/>
    </source>
</evidence>
<dbReference type="GO" id="GO:0016746">
    <property type="term" value="F:acyltransferase activity"/>
    <property type="evidence" value="ECO:0007669"/>
    <property type="project" value="InterPro"/>
</dbReference>
<evidence type="ECO:0000256" key="3">
    <source>
        <dbReference type="ARBA" id="ARBA00007686"/>
    </source>
</evidence>
<gene>
    <name evidence="14" type="ORF">C8N35_101255</name>
</gene>
<dbReference type="GO" id="GO:0006108">
    <property type="term" value="P:malate metabolic process"/>
    <property type="evidence" value="ECO:0007669"/>
    <property type="project" value="InterPro"/>
</dbReference>
<dbReference type="InterPro" id="IPR037062">
    <property type="entry name" value="Malic_N_dom_sf"/>
</dbReference>
<evidence type="ECO:0000313" key="14">
    <source>
        <dbReference type="EMBL" id="PTW62218.1"/>
    </source>
</evidence>
<evidence type="ECO:0000256" key="6">
    <source>
        <dbReference type="ARBA" id="ARBA00022723"/>
    </source>
</evidence>
<dbReference type="InterPro" id="IPR045213">
    <property type="entry name" value="Malic_NAD-bd_bact_type"/>
</dbReference>
<dbReference type="Pfam" id="PF01515">
    <property type="entry name" value="PTA_PTB"/>
    <property type="match status" value="1"/>
</dbReference>
<dbReference type="InterPro" id="IPR042112">
    <property type="entry name" value="P_AcTrfase_dom2"/>
</dbReference>
<feature type="binding site" evidence="10">
    <location>
        <position position="143"/>
    </location>
    <ligand>
        <name>a divalent metal cation</name>
        <dbReference type="ChEBI" id="CHEBI:60240"/>
    </ligand>
</feature>
<evidence type="ECO:0000256" key="2">
    <source>
        <dbReference type="ARBA" id="ARBA00001946"/>
    </source>
</evidence>
<dbReference type="InterPro" id="IPR012301">
    <property type="entry name" value="Malic_N_dom"/>
</dbReference>
<feature type="binding site" evidence="10">
    <location>
        <position position="142"/>
    </location>
    <ligand>
        <name>a divalent metal cation</name>
        <dbReference type="ChEBI" id="CHEBI:60240"/>
    </ligand>
</feature>
<dbReference type="RefSeq" id="WP_107987816.1">
    <property type="nucleotide sequence ID" value="NZ_QAYG01000001.1"/>
</dbReference>
<dbReference type="Pfam" id="PF03949">
    <property type="entry name" value="Malic_M"/>
    <property type="match status" value="1"/>
</dbReference>
<dbReference type="Gene3D" id="3.40.50.10380">
    <property type="entry name" value="Malic enzyme, N-terminal domain"/>
    <property type="match status" value="1"/>
</dbReference>
<protein>
    <submittedName>
        <fullName evidence="14">Malate dehydrogenase (Oxaloacetate-decarboxylating)(NADP+)</fullName>
    </submittedName>
</protein>
<dbReference type="InterPro" id="IPR012188">
    <property type="entry name" value="ME_PTA"/>
</dbReference>
<evidence type="ECO:0000256" key="11">
    <source>
        <dbReference type="PIRSR" id="PIRSR036684-3"/>
    </source>
</evidence>
<dbReference type="PANTHER" id="PTHR43237">
    <property type="entry name" value="NADP-DEPENDENT MALIC ENZYME"/>
    <property type="match status" value="1"/>
</dbReference>
<dbReference type="Gene3D" id="3.40.50.10950">
    <property type="match status" value="1"/>
</dbReference>
<comment type="similarity">
    <text evidence="4">In the C-terminal section; belongs to the phosphate acetyltransferase and butyryltransferase family.</text>
</comment>
<evidence type="ECO:0000256" key="9">
    <source>
        <dbReference type="PIRSR" id="PIRSR036684-1"/>
    </source>
</evidence>
<keyword evidence="7" id="KW-0560">Oxidoreductase</keyword>
<dbReference type="SUPFAM" id="SSF53659">
    <property type="entry name" value="Isocitrate/Isopropylmalate dehydrogenase-like"/>
    <property type="match status" value="1"/>
</dbReference>
<feature type="binding site" evidence="11">
    <location>
        <begin position="82"/>
        <end position="89"/>
    </location>
    <ligand>
        <name>NADP(+)</name>
        <dbReference type="ChEBI" id="CHEBI:58349"/>
    </ligand>
</feature>
<dbReference type="InterPro" id="IPR046346">
    <property type="entry name" value="Aminoacid_DH-like_N_sf"/>
</dbReference>
<evidence type="ECO:0000256" key="1">
    <source>
        <dbReference type="ARBA" id="ARBA00001936"/>
    </source>
</evidence>
<feature type="active site" description="Proton acceptor" evidence="9">
    <location>
        <position position="100"/>
    </location>
</feature>
<dbReference type="OrthoDB" id="9805787at2"/>
<dbReference type="Pfam" id="PF00390">
    <property type="entry name" value="malic"/>
    <property type="match status" value="1"/>
</dbReference>
<dbReference type="InterPro" id="IPR002505">
    <property type="entry name" value="PTA_PTB"/>
</dbReference>
<evidence type="ECO:0000256" key="4">
    <source>
        <dbReference type="ARBA" id="ARBA00008756"/>
    </source>
</evidence>
<dbReference type="Gene3D" id="3.40.50.10750">
    <property type="entry name" value="Isocitrate/Isopropylmalate dehydrogenase-like"/>
    <property type="match status" value="1"/>
</dbReference>
<evidence type="ECO:0000256" key="5">
    <source>
        <dbReference type="ARBA" id="ARBA00011823"/>
    </source>
</evidence>
<dbReference type="PANTHER" id="PTHR43237:SF4">
    <property type="entry name" value="NADP-DEPENDENT MALIC ENZYME"/>
    <property type="match status" value="1"/>
</dbReference>
<dbReference type="InterPro" id="IPR036291">
    <property type="entry name" value="NAD(P)-bd_dom_sf"/>
</dbReference>
<dbReference type="SUPFAM" id="SSF53223">
    <property type="entry name" value="Aminoacid dehydrogenase-like, N-terminal domain"/>
    <property type="match status" value="1"/>
</dbReference>
<keyword evidence="11" id="KW-0521">NADP</keyword>
<dbReference type="GO" id="GO:0016616">
    <property type="term" value="F:oxidoreductase activity, acting on the CH-OH group of donors, NAD or NADP as acceptor"/>
    <property type="evidence" value="ECO:0007669"/>
    <property type="project" value="InterPro"/>
</dbReference>
<organism evidence="14 15">
    <name type="scientific">Breoghania corrubedonensis</name>
    <dbReference type="NCBI Taxonomy" id="665038"/>
    <lineage>
        <taxon>Bacteria</taxon>
        <taxon>Pseudomonadati</taxon>
        <taxon>Pseudomonadota</taxon>
        <taxon>Alphaproteobacteria</taxon>
        <taxon>Hyphomicrobiales</taxon>
        <taxon>Stappiaceae</taxon>
        <taxon>Breoghania</taxon>
    </lineage>
</organism>
<dbReference type="InterPro" id="IPR042113">
    <property type="entry name" value="P_AcTrfase_dom1"/>
</dbReference>
<name>A0A2T5VEP8_9HYPH</name>
<reference evidence="14 15" key="1">
    <citation type="submission" date="2018-04" db="EMBL/GenBank/DDBJ databases">
        <title>Genomic Encyclopedia of Archaeal and Bacterial Type Strains, Phase II (KMG-II): from individual species to whole genera.</title>
        <authorList>
            <person name="Goeker M."/>
        </authorList>
    </citation>
    <scope>NUCLEOTIDE SEQUENCE [LARGE SCALE GENOMIC DNA]</scope>
    <source>
        <strain evidence="14 15">DSM 23382</strain>
    </source>
</reference>
<keyword evidence="8" id="KW-0511">Multifunctional enzyme</keyword>
<evidence type="ECO:0000259" key="13">
    <source>
        <dbReference type="SMART" id="SM01274"/>
    </source>
</evidence>
<dbReference type="SMART" id="SM01274">
    <property type="entry name" value="malic"/>
    <property type="match status" value="1"/>
</dbReference>
<comment type="cofactor">
    <cofactor evidence="2">
        <name>Mg(2+)</name>
        <dbReference type="ChEBI" id="CHEBI:18420"/>
    </cofactor>
</comment>
<feature type="binding site" evidence="11">
    <location>
        <position position="293"/>
    </location>
    <ligand>
        <name>a divalent metal cation</name>
        <dbReference type="ChEBI" id="CHEBI:60240"/>
    </ligand>
</feature>
<dbReference type="FunFam" id="3.40.50.10380:FF:000003">
    <property type="entry name" value="NADP-dependent malic enzyme"/>
    <property type="match status" value="1"/>
</dbReference>